<evidence type="ECO:0000256" key="1">
    <source>
        <dbReference type="SAM" id="MobiDB-lite"/>
    </source>
</evidence>
<dbReference type="InterPro" id="IPR036397">
    <property type="entry name" value="RNaseH_sf"/>
</dbReference>
<keyword evidence="4" id="KW-1185">Reference proteome</keyword>
<dbReference type="PANTHER" id="PTHR37984:SF5">
    <property type="entry name" value="PROTEIN NYNRIN-LIKE"/>
    <property type="match status" value="1"/>
</dbReference>
<evidence type="ECO:0000313" key="3">
    <source>
        <dbReference type="EMBL" id="EER15241.1"/>
    </source>
</evidence>
<dbReference type="Proteomes" id="UP000007800">
    <property type="component" value="Unassembled WGS sequence"/>
</dbReference>
<dbReference type="PROSITE" id="PS50994">
    <property type="entry name" value="INTEGRASE"/>
    <property type="match status" value="1"/>
</dbReference>
<dbReference type="Pfam" id="PF17921">
    <property type="entry name" value="Integrase_H2C2"/>
    <property type="match status" value="1"/>
</dbReference>
<evidence type="ECO:0000313" key="4">
    <source>
        <dbReference type="Proteomes" id="UP000007800"/>
    </source>
</evidence>
<dbReference type="InParanoid" id="C5KJY3"/>
<dbReference type="GO" id="GO:0015074">
    <property type="term" value="P:DNA integration"/>
    <property type="evidence" value="ECO:0007669"/>
    <property type="project" value="InterPro"/>
</dbReference>
<dbReference type="Gene3D" id="3.30.420.10">
    <property type="entry name" value="Ribonuclease H-like superfamily/Ribonuclease H"/>
    <property type="match status" value="1"/>
</dbReference>
<dbReference type="GO" id="GO:0003676">
    <property type="term" value="F:nucleic acid binding"/>
    <property type="evidence" value="ECO:0007669"/>
    <property type="project" value="InterPro"/>
</dbReference>
<gene>
    <name evidence="3" type="ORF">Pmar_PMAR006973</name>
</gene>
<evidence type="ECO:0000259" key="2">
    <source>
        <dbReference type="PROSITE" id="PS50994"/>
    </source>
</evidence>
<dbReference type="EMBL" id="GG673648">
    <property type="protein sequence ID" value="EER15241.1"/>
    <property type="molecule type" value="Genomic_DNA"/>
</dbReference>
<protein>
    <submittedName>
        <fullName evidence="3">Retrovirus polyprotein, putative</fullName>
    </submittedName>
</protein>
<dbReference type="InterPro" id="IPR001584">
    <property type="entry name" value="Integrase_cat-core"/>
</dbReference>
<dbReference type="OMA" id="ETHWLGN"/>
<dbReference type="OrthoDB" id="9634777at2759"/>
<dbReference type="AlphaFoldDB" id="C5KJY3"/>
<name>C5KJY3_PERM5</name>
<dbReference type="InterPro" id="IPR041588">
    <property type="entry name" value="Integrase_H2C2"/>
</dbReference>
<sequence>MVDCNKDAWAAIMFQLIIIKKSEIADIGPRAIGWHLALDGLAIKMCSEISLELADDEVCMLLPLSLDGGLVTDEDMLRSSTFRERKAQLLALHRFLPLCTSPVVMIGDNANTVGGRYWHTLEADHAATELDLRMVTEYHRTVDATLWVPRLSVVKLVDSMARVLPQDLASGDVTEVDPLHISSSLLQEDAIGEFYAETLDVLGDDDDDIAIEPFQCPRYCDLDAVREAQQTCAEVQALAKGNGFIKDDDGVVFRVQRFNALGSIVKQLVLPVEVRKELVMQAHADCHANSRQLKFLLSDWCWFPKMGNLCRSVCQACGVCQVTASKQGRELAPYGTRRPVEGMAATWQRVGVDVLHVGSGGKLLTCTCWYTAYCDFQIVPDTKAESLVRGMTLIFMRCGFPRVCYSDGEFSSRLVQSWAESVGISWNIHPSNHPEAGGYYERRHRIILEALRKFVLSDGGSDWHDELVLEQVKWLVNHGEIGQSGICPALLFYGRTLPVPCMKGADDSLILSRPNSVFDLMKVADAVGGNRRKLLGVFVKEWLLQRERSLPVIKYESNLKPGEMVYVFTERAHKLSPTFRGPFPVLATRGRHVMITTSNGVETHWLGNCKRHCSDEDVAADPAQSQSSGASDSTNQQLQIRAPERARAESWTAEAADRAKKSARM</sequence>
<dbReference type="RefSeq" id="XP_002783445.1">
    <property type="nucleotide sequence ID" value="XM_002783399.1"/>
</dbReference>
<proteinExistence type="predicted"/>
<dbReference type="GeneID" id="9045969"/>
<feature type="region of interest" description="Disordered" evidence="1">
    <location>
        <begin position="617"/>
        <end position="665"/>
    </location>
</feature>
<dbReference type="Gene3D" id="1.10.340.70">
    <property type="match status" value="1"/>
</dbReference>
<reference evidence="3 4" key="1">
    <citation type="submission" date="2008-07" db="EMBL/GenBank/DDBJ databases">
        <authorList>
            <person name="El-Sayed N."/>
            <person name="Caler E."/>
            <person name="Inman J."/>
            <person name="Amedeo P."/>
            <person name="Hass B."/>
            <person name="Wortman J."/>
        </authorList>
    </citation>
    <scope>NUCLEOTIDE SEQUENCE [LARGE SCALE GENOMIC DNA]</scope>
    <source>
        <strain evidence="4">ATCC 50983 / TXsc</strain>
    </source>
</reference>
<accession>C5KJY3</accession>
<feature type="compositionally biased region" description="Basic and acidic residues" evidence="1">
    <location>
        <begin position="655"/>
        <end position="665"/>
    </location>
</feature>
<feature type="domain" description="Integrase catalytic" evidence="2">
    <location>
        <begin position="335"/>
        <end position="496"/>
    </location>
</feature>
<dbReference type="InterPro" id="IPR050951">
    <property type="entry name" value="Retrovirus_Pol_polyprotein"/>
</dbReference>
<dbReference type="SUPFAM" id="SSF53098">
    <property type="entry name" value="Ribonuclease H-like"/>
    <property type="match status" value="1"/>
</dbReference>
<feature type="compositionally biased region" description="Polar residues" evidence="1">
    <location>
        <begin position="623"/>
        <end position="639"/>
    </location>
</feature>
<dbReference type="PANTHER" id="PTHR37984">
    <property type="entry name" value="PROTEIN CBG26694"/>
    <property type="match status" value="1"/>
</dbReference>
<dbReference type="InterPro" id="IPR012337">
    <property type="entry name" value="RNaseH-like_sf"/>
</dbReference>
<organism evidence="4">
    <name type="scientific">Perkinsus marinus (strain ATCC 50983 / TXsc)</name>
    <dbReference type="NCBI Taxonomy" id="423536"/>
    <lineage>
        <taxon>Eukaryota</taxon>
        <taxon>Sar</taxon>
        <taxon>Alveolata</taxon>
        <taxon>Perkinsozoa</taxon>
        <taxon>Perkinsea</taxon>
        <taxon>Perkinsida</taxon>
        <taxon>Perkinsidae</taxon>
        <taxon>Perkinsus</taxon>
    </lineage>
</organism>